<dbReference type="Pfam" id="PF10531">
    <property type="entry name" value="SLBB"/>
    <property type="match status" value="5"/>
</dbReference>
<evidence type="ECO:0000313" key="6">
    <source>
        <dbReference type="Proteomes" id="UP000326509"/>
    </source>
</evidence>
<feature type="domain" description="Soluble ligand binding" evidence="4">
    <location>
        <begin position="284"/>
        <end position="332"/>
    </location>
</feature>
<keyword evidence="1" id="KW-0732">Signal</keyword>
<dbReference type="EMBL" id="BKCG01000006">
    <property type="protein sequence ID" value="GER60181.1"/>
    <property type="molecule type" value="Genomic_DNA"/>
</dbReference>
<evidence type="ECO:0000259" key="3">
    <source>
        <dbReference type="Pfam" id="PF02563"/>
    </source>
</evidence>
<dbReference type="InterPro" id="IPR003715">
    <property type="entry name" value="Poly_export_N"/>
</dbReference>
<dbReference type="PANTHER" id="PTHR33619:SF3">
    <property type="entry name" value="POLYSACCHARIDE EXPORT PROTEIN GFCE-RELATED"/>
    <property type="match status" value="1"/>
</dbReference>
<dbReference type="PANTHER" id="PTHR33619">
    <property type="entry name" value="POLYSACCHARIDE EXPORT PROTEIN GFCE-RELATED"/>
    <property type="match status" value="1"/>
</dbReference>
<keyword evidence="6" id="KW-1185">Reference proteome</keyword>
<dbReference type="Proteomes" id="UP000326509">
    <property type="component" value="Unassembled WGS sequence"/>
</dbReference>
<comment type="caution">
    <text evidence="5">The sequence shown here is derived from an EMBL/GenBank/DDBJ whole genome shotgun (WGS) entry which is preliminary data.</text>
</comment>
<name>A0A5J4J308_9FLAO</name>
<keyword evidence="2" id="KW-1133">Transmembrane helix</keyword>
<feature type="domain" description="Soluble ligand binding" evidence="4">
    <location>
        <begin position="540"/>
        <end position="583"/>
    </location>
</feature>
<evidence type="ECO:0000313" key="5">
    <source>
        <dbReference type="EMBL" id="GER60181.1"/>
    </source>
</evidence>
<dbReference type="InterPro" id="IPR019554">
    <property type="entry name" value="Soluble_ligand-bd"/>
</dbReference>
<feature type="domain" description="Soluble ligand binding" evidence="4">
    <location>
        <begin position="752"/>
        <end position="795"/>
    </location>
</feature>
<reference evidence="5 6" key="1">
    <citation type="submission" date="2019-08" db="EMBL/GenBank/DDBJ databases">
        <title>Draft genome sequence of Ulvibacter marinus type strain NBRC 109484.</title>
        <authorList>
            <person name="Kawano K."/>
            <person name="Ushijima N."/>
            <person name="Kihara M."/>
            <person name="Itoh H."/>
        </authorList>
    </citation>
    <scope>NUCLEOTIDE SEQUENCE [LARGE SCALE GENOMIC DNA]</scope>
    <source>
        <strain evidence="5 6">NBRC 109484</strain>
    </source>
</reference>
<feature type="transmembrane region" description="Helical" evidence="2">
    <location>
        <begin position="64"/>
        <end position="81"/>
    </location>
</feature>
<proteinExistence type="predicted"/>
<dbReference type="AlphaFoldDB" id="A0A5J4J308"/>
<dbReference type="InterPro" id="IPR049712">
    <property type="entry name" value="Poly_export"/>
</dbReference>
<feature type="transmembrane region" description="Helical" evidence="2">
    <location>
        <begin position="12"/>
        <end position="29"/>
    </location>
</feature>
<feature type="domain" description="Soluble ligand binding" evidence="4">
    <location>
        <begin position="450"/>
        <end position="499"/>
    </location>
</feature>
<evidence type="ECO:0000256" key="2">
    <source>
        <dbReference type="SAM" id="Phobius"/>
    </source>
</evidence>
<evidence type="ECO:0000256" key="1">
    <source>
        <dbReference type="ARBA" id="ARBA00022729"/>
    </source>
</evidence>
<dbReference type="Gene3D" id="3.10.560.10">
    <property type="entry name" value="Outer membrane lipoprotein wza domain like"/>
    <property type="match status" value="6"/>
</dbReference>
<protein>
    <submittedName>
        <fullName evidence="5">Capsule polysaccharide transporter</fullName>
    </submittedName>
</protein>
<keyword evidence="2" id="KW-0812">Transmembrane</keyword>
<accession>A0A5J4J308</accession>
<gene>
    <name evidence="5" type="ORF">ULMA_22890</name>
</gene>
<dbReference type="GO" id="GO:0015159">
    <property type="term" value="F:polysaccharide transmembrane transporter activity"/>
    <property type="evidence" value="ECO:0007669"/>
    <property type="project" value="InterPro"/>
</dbReference>
<feature type="domain" description="Polysaccharide export protein N-terminal" evidence="3">
    <location>
        <begin position="193"/>
        <end position="257"/>
    </location>
</feature>
<evidence type="ECO:0000259" key="4">
    <source>
        <dbReference type="Pfam" id="PF10531"/>
    </source>
</evidence>
<feature type="domain" description="Soluble ligand binding" evidence="4">
    <location>
        <begin position="366"/>
        <end position="414"/>
    </location>
</feature>
<keyword evidence="2" id="KW-0472">Membrane</keyword>
<sequence length="857" mass="94953">MFVLWFSSLLNPYFNYIITNFVIKIYIFVNRVCDFCHTRFFIAIIIYFNLRFEFLKPMFYSKKSSVLVLLFLLIIGSGQSVCATTSQVSTMSSDEIKAFVTTQQQKGLSNEQIKSLAKSNGVSDSEISSIEDKLGGTPKVETGVDTSLNVKPSAIASNPNTLIQQEVKNDPLFGYDFFNNPNISFQPNLNLATPTNYQLGPGDALVISLWGAAENTYDVEVNRNGLVKLPNIGPVVVSGLSIEVATQKIKSALKRIYAGISAPDSSPYKIFTSVSLSNVRSVQVDIIGQVKVPGTYSLSALSTVLNGLYASGGPTKNGTFREIKLVRNGKEISYFDIYKYLIDGSQEGNKTLQDQDVIIVGAYTSKITIGGAVKRPGVYEIKDSETLEDLLEFVSGFKSNAYRDNIKLTRIDGDRKKIKEIDYNNFRSFRLFDGDIINVGSIIDKIENSVTINGSVYRPGNFEYTPNISLLQLLEKASGITETAYLERGIVKRQEKEGDVKTIISFSVSDILNGKETILLKPNDIVQIFNKSVVEDRGKISISGAVNNGTSIQFIEGITLEDLVITAGGYKKNANSEVIDVIREVIDEDYKTLNKVFNISADKSLDLSNNTPFVFEPNDQIVVRSLMGSGEQLYAFIEGEVSYPGQYFSESKNEKLLDLLDKAGGLSPYAFQEGATLIRQNPYFNEKALSITTKSINVDDEDTEVNVDLNNQKEFRVGINLKKLLKEGENSKQNLVLNNGDRLVIPSVKQTVKVEGEVLLPTLIRFDKGDNLKDYINKSGGFSSEAKKGKVYVIHPNGDIASTKHFLFFRTYPDIKPGSIVLVPKKQENVSRLSTQEVIGISTGFTTLALLIERLFN</sequence>
<dbReference type="Pfam" id="PF02563">
    <property type="entry name" value="Poly_export"/>
    <property type="match status" value="1"/>
</dbReference>
<organism evidence="5 6">
    <name type="scientific">Patiriisocius marinus</name>
    <dbReference type="NCBI Taxonomy" id="1397112"/>
    <lineage>
        <taxon>Bacteria</taxon>
        <taxon>Pseudomonadati</taxon>
        <taxon>Bacteroidota</taxon>
        <taxon>Flavobacteriia</taxon>
        <taxon>Flavobacteriales</taxon>
        <taxon>Flavobacteriaceae</taxon>
        <taxon>Patiriisocius</taxon>
    </lineage>
</organism>